<feature type="compositionally biased region" description="Polar residues" evidence="7">
    <location>
        <begin position="817"/>
        <end position="844"/>
    </location>
</feature>
<protein>
    <recommendedName>
        <fullName evidence="11">Actin-like ATPase domain-containing protein</fullName>
    </recommendedName>
</protein>
<dbReference type="InterPro" id="IPR029047">
    <property type="entry name" value="HSP70_peptide-bd_sf"/>
</dbReference>
<dbReference type="GO" id="GO:0005524">
    <property type="term" value="F:ATP binding"/>
    <property type="evidence" value="ECO:0007669"/>
    <property type="project" value="UniProtKB-KW"/>
</dbReference>
<feature type="compositionally biased region" description="Polar residues" evidence="7">
    <location>
        <begin position="556"/>
        <end position="575"/>
    </location>
</feature>
<keyword evidence="10" id="KW-1185">Reference proteome</keyword>
<dbReference type="SUPFAM" id="SSF53067">
    <property type="entry name" value="Actin-like ATPase domain"/>
    <property type="match status" value="2"/>
</dbReference>
<keyword evidence="6" id="KW-0143">Chaperone</keyword>
<accession>A0AAV5A7Y8</accession>
<dbReference type="CDD" id="cd10230">
    <property type="entry name" value="ASKHA_NBD_HSP70_HYOU1"/>
    <property type="match status" value="1"/>
</dbReference>
<proteinExistence type="predicted"/>
<feature type="signal peptide" evidence="8">
    <location>
        <begin position="1"/>
        <end position="18"/>
    </location>
</feature>
<dbReference type="InterPro" id="IPR013126">
    <property type="entry name" value="Hsp_70_fam"/>
</dbReference>
<dbReference type="PANTHER" id="PTHR45639">
    <property type="entry name" value="HSC70CB, ISOFORM G-RELATED"/>
    <property type="match status" value="1"/>
</dbReference>
<dbReference type="PANTHER" id="PTHR45639:SF3">
    <property type="entry name" value="HYPOXIA UP-REGULATED PROTEIN 1"/>
    <property type="match status" value="1"/>
</dbReference>
<evidence type="ECO:0000256" key="1">
    <source>
        <dbReference type="ARBA" id="ARBA00004319"/>
    </source>
</evidence>
<dbReference type="Gene3D" id="2.60.34.10">
    <property type="entry name" value="Substrate Binding Domain Of DNAk, Chain A, domain 1"/>
    <property type="match status" value="1"/>
</dbReference>
<evidence type="ECO:0000256" key="2">
    <source>
        <dbReference type="ARBA" id="ARBA00022729"/>
    </source>
</evidence>
<dbReference type="Gene3D" id="3.90.640.10">
    <property type="entry name" value="Actin, Chain A, domain 4"/>
    <property type="match status" value="1"/>
</dbReference>
<keyword evidence="2 8" id="KW-0732">Signal</keyword>
<sequence length="851" mass="93674">MRLLAGLLLISVTQFALASILAIDYGTEWMKVSLVKPGSPFDVLLNRDSKRKIQSSVGWKNNDRLFGSDAFNIATRFPKDSFSSLKYLQGQTTDTDTISFFTSIANADIVETTRKTVSLRRSDGTEWSVEELIAMQFAYVKELAESTANEKVVDVVVAIPPYYSQFERQAVLDAIEISGLKSLGIINDGTAVAVNYAMTRTFPTPETHLIYDAGAGSIRATIATFSTTPASDNGETSKSKKKDSTSVEIKAIGYSRQIGGDELDRRLREILIDKFNSKSQKNIRTDSRGMAKLWKEAGRVKGVLSANAEAVARVENLAFDIDFRSSVSREEFENVLTDLKPAFSQPILDALENAKLSLDNITSVILMGGSSRVPIIQQAVRDTVGDGKVAQNVNADEAVVLGTAFYGASISSQFKTKDIKVQDVIPYDIQVSYLAEAKAADASSRTLTSVLFPAHSKYGSKKILTIKRKNDFDITLSYKSPQPGVFPSHISQARLLNVSEAIANLTEQGAIDPVIKVTLALTESGFVIIQDAVAFGEVKEESIAAKLKGFFGGSSADSTTLDTSETPSVDPSSAAPTGKPNKRGNNEGTIQLEFDLTPLSIHPLTYAEKKLSHERLLTIQRSERSKQQREEQRNLLESYLYRLRDLTGGGEDAPFIIFSKATERDEISHLLDKTSDWLNENGETADLLDLWSKREALEALEKPIQTRHMESEILLPSIQDLEQALQAGQVFLESARQNYTMEEASGVLHKYTWEEIEDVETRLKSTASWLEEKVKAQKALPLNEDPVLLSSDVISRGKAFQNHVMRLLKRKIPKAKPTSTGTDSTANSTTLPVAEETTTIQDSSTHGHDEL</sequence>
<dbReference type="Gene3D" id="3.30.420.40">
    <property type="match status" value="2"/>
</dbReference>
<name>A0AAV5A7Y8_9AGAM</name>
<dbReference type="PRINTS" id="PR00301">
    <property type="entry name" value="HEATSHOCK70"/>
</dbReference>
<feature type="region of interest" description="Disordered" evidence="7">
    <location>
        <begin position="556"/>
        <end position="587"/>
    </location>
</feature>
<comment type="subcellular location">
    <subcellularLocation>
        <location evidence="1">Endoplasmic reticulum lumen</location>
    </subcellularLocation>
</comment>
<evidence type="ECO:0000256" key="8">
    <source>
        <dbReference type="SAM" id="SignalP"/>
    </source>
</evidence>
<keyword evidence="3" id="KW-0547">Nucleotide-binding</keyword>
<dbReference type="AlphaFoldDB" id="A0AAV5A7Y8"/>
<dbReference type="GO" id="GO:0140662">
    <property type="term" value="F:ATP-dependent protein folding chaperone"/>
    <property type="evidence" value="ECO:0007669"/>
    <property type="project" value="InterPro"/>
</dbReference>
<dbReference type="InterPro" id="IPR029048">
    <property type="entry name" value="HSP70_C_sf"/>
</dbReference>
<dbReference type="GO" id="GO:0005788">
    <property type="term" value="C:endoplasmic reticulum lumen"/>
    <property type="evidence" value="ECO:0007669"/>
    <property type="project" value="UniProtKB-SubCell"/>
</dbReference>
<keyword evidence="4" id="KW-0256">Endoplasmic reticulum</keyword>
<evidence type="ECO:0000256" key="6">
    <source>
        <dbReference type="ARBA" id="ARBA00023186"/>
    </source>
</evidence>
<evidence type="ECO:0000256" key="5">
    <source>
        <dbReference type="ARBA" id="ARBA00022840"/>
    </source>
</evidence>
<dbReference type="InterPro" id="IPR018181">
    <property type="entry name" value="Heat_shock_70_CS"/>
</dbReference>
<feature type="chain" id="PRO_5043461685" description="Actin-like ATPase domain-containing protein" evidence="8">
    <location>
        <begin position="19"/>
        <end position="851"/>
    </location>
</feature>
<dbReference type="PROSITE" id="PS01036">
    <property type="entry name" value="HSP70_3"/>
    <property type="match status" value="1"/>
</dbReference>
<reference evidence="9" key="1">
    <citation type="submission" date="2021-10" db="EMBL/GenBank/DDBJ databases">
        <title>De novo Genome Assembly of Clathrus columnatus (Basidiomycota, Fungi) Using Illumina and Nanopore Sequence Data.</title>
        <authorList>
            <person name="Ogiso-Tanaka E."/>
            <person name="Itagaki H."/>
            <person name="Hosoya T."/>
            <person name="Hosaka K."/>
        </authorList>
    </citation>
    <scope>NUCLEOTIDE SEQUENCE</scope>
    <source>
        <strain evidence="9">MO-923</strain>
    </source>
</reference>
<evidence type="ECO:0000313" key="9">
    <source>
        <dbReference type="EMBL" id="GJJ09364.1"/>
    </source>
</evidence>
<organism evidence="9 10">
    <name type="scientific">Clathrus columnatus</name>
    <dbReference type="NCBI Taxonomy" id="1419009"/>
    <lineage>
        <taxon>Eukaryota</taxon>
        <taxon>Fungi</taxon>
        <taxon>Dikarya</taxon>
        <taxon>Basidiomycota</taxon>
        <taxon>Agaricomycotina</taxon>
        <taxon>Agaricomycetes</taxon>
        <taxon>Phallomycetidae</taxon>
        <taxon>Phallales</taxon>
        <taxon>Clathraceae</taxon>
        <taxon>Clathrus</taxon>
    </lineage>
</organism>
<dbReference type="EMBL" id="BPWL01000004">
    <property type="protein sequence ID" value="GJJ09364.1"/>
    <property type="molecule type" value="Genomic_DNA"/>
</dbReference>
<dbReference type="InterPro" id="IPR043129">
    <property type="entry name" value="ATPase_NBD"/>
</dbReference>
<dbReference type="SUPFAM" id="SSF100934">
    <property type="entry name" value="Heat shock protein 70kD (HSP70), C-terminal subdomain"/>
    <property type="match status" value="1"/>
</dbReference>
<dbReference type="GO" id="GO:0030968">
    <property type="term" value="P:endoplasmic reticulum unfolded protein response"/>
    <property type="evidence" value="ECO:0007669"/>
    <property type="project" value="TreeGrafter"/>
</dbReference>
<evidence type="ECO:0000256" key="3">
    <source>
        <dbReference type="ARBA" id="ARBA00022741"/>
    </source>
</evidence>
<comment type="caution">
    <text evidence="9">The sequence shown here is derived from an EMBL/GenBank/DDBJ whole genome shotgun (WGS) entry which is preliminary data.</text>
</comment>
<dbReference type="Proteomes" id="UP001050691">
    <property type="component" value="Unassembled WGS sequence"/>
</dbReference>
<dbReference type="GO" id="GO:0034663">
    <property type="term" value="C:endoplasmic reticulum chaperone complex"/>
    <property type="evidence" value="ECO:0007669"/>
    <property type="project" value="TreeGrafter"/>
</dbReference>
<dbReference type="Gene3D" id="3.30.30.30">
    <property type="match status" value="1"/>
</dbReference>
<feature type="region of interest" description="Disordered" evidence="7">
    <location>
        <begin position="812"/>
        <end position="851"/>
    </location>
</feature>
<keyword evidence="5" id="KW-0067">ATP-binding</keyword>
<evidence type="ECO:0008006" key="11">
    <source>
        <dbReference type="Google" id="ProtNLM"/>
    </source>
</evidence>
<dbReference type="Pfam" id="PF00012">
    <property type="entry name" value="HSP70"/>
    <property type="match status" value="1"/>
</dbReference>
<gene>
    <name evidence="9" type="ORF">Clacol_003586</name>
</gene>
<dbReference type="Gene3D" id="1.20.1270.10">
    <property type="match status" value="1"/>
</dbReference>
<evidence type="ECO:0000256" key="4">
    <source>
        <dbReference type="ARBA" id="ARBA00022824"/>
    </source>
</evidence>
<evidence type="ECO:0000256" key="7">
    <source>
        <dbReference type="SAM" id="MobiDB-lite"/>
    </source>
</evidence>
<evidence type="ECO:0000313" key="10">
    <source>
        <dbReference type="Proteomes" id="UP001050691"/>
    </source>
</evidence>